<accession>A0A437M9S0</accession>
<keyword evidence="1" id="KW-0732">Signal</keyword>
<feature type="signal peptide" evidence="1">
    <location>
        <begin position="1"/>
        <end position="18"/>
    </location>
</feature>
<dbReference type="InterPro" id="IPR005624">
    <property type="entry name" value="PduO/GlcC-like"/>
</dbReference>
<name>A0A437M9S0_9SPHN</name>
<proteinExistence type="predicted"/>
<dbReference type="InterPro" id="IPR052517">
    <property type="entry name" value="GlcG_carb_metab_protein"/>
</dbReference>
<dbReference type="EMBL" id="SACN01000001">
    <property type="protein sequence ID" value="RVT94376.1"/>
    <property type="molecule type" value="Genomic_DNA"/>
</dbReference>
<reference evidence="2 3" key="1">
    <citation type="submission" date="2019-01" db="EMBL/GenBank/DDBJ databases">
        <authorList>
            <person name="Chen W.-M."/>
        </authorList>
    </citation>
    <scope>NUCLEOTIDE SEQUENCE [LARGE SCALE GENOMIC DNA]</scope>
    <source>
        <strain evidence="2 3">CCP-7</strain>
    </source>
</reference>
<dbReference type="AlphaFoldDB" id="A0A437M9S0"/>
<evidence type="ECO:0000256" key="1">
    <source>
        <dbReference type="SAM" id="SignalP"/>
    </source>
</evidence>
<evidence type="ECO:0000313" key="2">
    <source>
        <dbReference type="EMBL" id="RVT94376.1"/>
    </source>
</evidence>
<gene>
    <name evidence="2" type="ORF">EOD43_11190</name>
</gene>
<keyword evidence="3" id="KW-1185">Reference proteome</keyword>
<evidence type="ECO:0000313" key="3">
    <source>
        <dbReference type="Proteomes" id="UP000282971"/>
    </source>
</evidence>
<dbReference type="Proteomes" id="UP000282971">
    <property type="component" value="Unassembled WGS sequence"/>
</dbReference>
<evidence type="ECO:0008006" key="4">
    <source>
        <dbReference type="Google" id="ProtNLM"/>
    </source>
</evidence>
<dbReference type="InterPro" id="IPR038084">
    <property type="entry name" value="PduO/GlcC-like_sf"/>
</dbReference>
<sequence length="700" mass="71575">MKVSRLTAFVTSLSFALASCGGGGSSSNSNGGLPPSTATPDITITSSVFTAPSAQNLTSADVGKIIAQSAEEAAARGKPAVIAVTDRVGNVLGVFTMNGAPKILTVGTQASERTVTRGDLEGLVQGPPAAAPDASVLVAGAIAKAVTGAYLSSSGNAFSTRTASFIVQEHFPKAPNTIGLESGPLFGVQFSSTPCSDLNTHYTPGGSFLMDAVTQLQRMVAAQIGPKRSPLGLSADPGGIPLYKNGVVVGGLGVMSDGLYSYDGNSVAPDNDPDEFIALAGSIGYEAPDAIRANRISIDGTLLAYSEATTDGLRSNPANARAFTAINGTLGSLTPVRGYYAQTGAAALLDGTTYGTEASGVRLATAAEHSAGTVITNPDAFILTDGSGNNRFPIRAGTDAAEVAQPLTAAEVRAIQEEAFLVMSKARAAIRKPDDSRAQVSLSIVDTRGSILAVVRSPDAPIFGIDVSLEKARTAAFFSNPRAAADLTGNPNPGVEGSPSVASYVAAMQSFTAQNNILSGGYGVSDRWLGLVARPYFPDGEVGKPNGPLSRPFSAWSPFSVGLQSTLVTPNILQHVGFILGGATDTPQRCTTTPAISGTAQNRLQNGIQIFPGGTPIYRGNVLVGAIGISGDGIDQDDMISFLGTFNGSQRPLSVGLSPLAMRASQISFSQANGAKLPYVQCPVQEFVGTSATLDICSGK</sequence>
<dbReference type="RefSeq" id="WP_127743813.1">
    <property type="nucleotide sequence ID" value="NZ_SACN01000001.1"/>
</dbReference>
<dbReference type="Gene3D" id="3.30.450.150">
    <property type="entry name" value="Haem-degrading domain"/>
    <property type="match status" value="3"/>
</dbReference>
<organism evidence="2 3">
    <name type="scientific">Sphingomonas crocodyli</name>
    <dbReference type="NCBI Taxonomy" id="1979270"/>
    <lineage>
        <taxon>Bacteria</taxon>
        <taxon>Pseudomonadati</taxon>
        <taxon>Pseudomonadota</taxon>
        <taxon>Alphaproteobacteria</taxon>
        <taxon>Sphingomonadales</taxon>
        <taxon>Sphingomonadaceae</taxon>
        <taxon>Sphingomonas</taxon>
    </lineage>
</organism>
<comment type="caution">
    <text evidence="2">The sequence shown here is derived from an EMBL/GenBank/DDBJ whole genome shotgun (WGS) entry which is preliminary data.</text>
</comment>
<dbReference type="PANTHER" id="PTHR34309:SF1">
    <property type="entry name" value="PROTEIN GLCG"/>
    <property type="match status" value="1"/>
</dbReference>
<protein>
    <recommendedName>
        <fullName evidence="4">Heme-binding protein</fullName>
    </recommendedName>
</protein>
<dbReference type="SUPFAM" id="SSF143744">
    <property type="entry name" value="GlcG-like"/>
    <property type="match status" value="3"/>
</dbReference>
<dbReference type="PROSITE" id="PS51257">
    <property type="entry name" value="PROKAR_LIPOPROTEIN"/>
    <property type="match status" value="1"/>
</dbReference>
<dbReference type="Pfam" id="PF03928">
    <property type="entry name" value="HbpS-like"/>
    <property type="match status" value="2"/>
</dbReference>
<feature type="chain" id="PRO_5019439925" description="Heme-binding protein" evidence="1">
    <location>
        <begin position="19"/>
        <end position="700"/>
    </location>
</feature>
<dbReference type="OrthoDB" id="9121915at2"/>
<dbReference type="PANTHER" id="PTHR34309">
    <property type="entry name" value="SLR1406 PROTEIN"/>
    <property type="match status" value="1"/>
</dbReference>